<organism evidence="2 3">
    <name type="scientific">Leptomonas pyrrhocoris</name>
    <name type="common">Firebug parasite</name>
    <dbReference type="NCBI Taxonomy" id="157538"/>
    <lineage>
        <taxon>Eukaryota</taxon>
        <taxon>Discoba</taxon>
        <taxon>Euglenozoa</taxon>
        <taxon>Kinetoplastea</taxon>
        <taxon>Metakinetoplastina</taxon>
        <taxon>Trypanosomatida</taxon>
        <taxon>Trypanosomatidae</taxon>
        <taxon>Leishmaniinae</taxon>
        <taxon>Leptomonas</taxon>
    </lineage>
</organism>
<dbReference type="EMBL" id="LGTL01000006">
    <property type="protein sequence ID" value="KPA81636.1"/>
    <property type="molecule type" value="Genomic_DNA"/>
</dbReference>
<dbReference type="Pfam" id="PF05711">
    <property type="entry name" value="TylF"/>
    <property type="match status" value="1"/>
</dbReference>
<dbReference type="Gene3D" id="3.40.50.150">
    <property type="entry name" value="Vaccinia Virus protein VP39"/>
    <property type="match status" value="1"/>
</dbReference>
<evidence type="ECO:0008006" key="4">
    <source>
        <dbReference type="Google" id="ProtNLM"/>
    </source>
</evidence>
<feature type="region of interest" description="Disordered" evidence="1">
    <location>
        <begin position="207"/>
        <end position="228"/>
    </location>
</feature>
<gene>
    <name evidence="2" type="ORF">ABB37_03961</name>
</gene>
<feature type="compositionally biased region" description="Polar residues" evidence="1">
    <location>
        <begin position="217"/>
        <end position="228"/>
    </location>
</feature>
<dbReference type="InterPro" id="IPR008884">
    <property type="entry name" value="TylF_MeTrfase"/>
</dbReference>
<dbReference type="OMA" id="QVDDYHY"/>
<keyword evidence="3" id="KW-1185">Reference proteome</keyword>
<dbReference type="RefSeq" id="XP_015660075.1">
    <property type="nucleotide sequence ID" value="XM_015801455.1"/>
</dbReference>
<reference evidence="2 3" key="1">
    <citation type="submission" date="2015-07" db="EMBL/GenBank/DDBJ databases">
        <title>High-quality genome of monoxenous trypanosomatid Leptomonas pyrrhocoris.</title>
        <authorList>
            <person name="Flegontov P."/>
            <person name="Butenko A."/>
            <person name="Firsov S."/>
            <person name="Vlcek C."/>
            <person name="Logacheva M.D."/>
            <person name="Field M."/>
            <person name="Filatov D."/>
            <person name="Flegontova O."/>
            <person name="Gerasimov E."/>
            <person name="Jackson A.P."/>
            <person name="Kelly S."/>
            <person name="Opperdoes F."/>
            <person name="O'Reilly A."/>
            <person name="Votypka J."/>
            <person name="Yurchenko V."/>
            <person name="Lukes J."/>
        </authorList>
    </citation>
    <scope>NUCLEOTIDE SEQUENCE [LARGE SCALE GENOMIC DNA]</scope>
    <source>
        <strain evidence="2">H10</strain>
    </source>
</reference>
<accession>A0A0M9G3Y9</accession>
<proteinExistence type="predicted"/>
<dbReference type="OrthoDB" id="198480at2759"/>
<dbReference type="InterPro" id="IPR029063">
    <property type="entry name" value="SAM-dependent_MTases_sf"/>
</dbReference>
<comment type="caution">
    <text evidence="2">The sequence shown here is derived from an EMBL/GenBank/DDBJ whole genome shotgun (WGS) entry which is preliminary data.</text>
</comment>
<dbReference type="AlphaFoldDB" id="A0A0M9G3Y9"/>
<evidence type="ECO:0000313" key="2">
    <source>
        <dbReference type="EMBL" id="KPA81636.1"/>
    </source>
</evidence>
<dbReference type="GeneID" id="26904252"/>
<dbReference type="PANTHER" id="PTHR40036">
    <property type="entry name" value="MACROCIN O-METHYLTRANSFERASE"/>
    <property type="match status" value="1"/>
</dbReference>
<dbReference type="VEuPathDB" id="TriTrypDB:LpyrH10_06_3310"/>
<name>A0A0M9G3Y9_LEPPY</name>
<evidence type="ECO:0000256" key="1">
    <source>
        <dbReference type="SAM" id="MobiDB-lite"/>
    </source>
</evidence>
<dbReference type="Proteomes" id="UP000037923">
    <property type="component" value="Unassembled WGS sequence"/>
</dbReference>
<sequence length="400" mass="43555">MLCTSRHLCESLFSSVSAAEVVRDCLDAIRCGRTAQALPQLNALKAKHFRVEGVDYARALCFLSGGAQSGPFEARQSLLEELRLHPQHQQAQLLLHEVNELVRPLLLPPAEIQKQHPLFALLCDALLDSTMLSWPRLYRLYEATDRLARNEGEKDSGHVVECGTAGGGSAVLMAVVLAEREAPVRAGSARKQRRVFALDTFAGMPPPGSEDSLVQPHHSNSTGAADVDSSSTASWGAGTCCSSVAHVQQLARAFSVEDRLVLLPGLFYTSIPTQLLTRPDIQHDGIALLHVDADWYASTRTALDLLVPVMRRCDNGMRSALLPRRRPSSPPRFVQVDDYHFWKGCRTAVDEFLAGWPSLSSSNYTAPLLEDVDDNAVSFTVHRDTPFSMGGEGSASASSA</sequence>
<evidence type="ECO:0000313" key="3">
    <source>
        <dbReference type="Proteomes" id="UP000037923"/>
    </source>
</evidence>
<dbReference type="PANTHER" id="PTHR40036:SF1">
    <property type="entry name" value="MACROCIN O-METHYLTRANSFERASE"/>
    <property type="match status" value="1"/>
</dbReference>
<protein>
    <recommendedName>
        <fullName evidence="4">Macrocin-O-methyltransferase domain-containing protein</fullName>
    </recommendedName>
</protein>